<protein>
    <submittedName>
        <fullName evidence="1">Uncharacterized protein</fullName>
    </submittedName>
</protein>
<accession>A0A1Q2H2I0</accession>
<dbReference type="Proteomes" id="UP000188243">
    <property type="component" value="Chromosome"/>
</dbReference>
<dbReference type="STRING" id="247523.B0W48_17895"/>
<name>A0A1Q2H2I0_9GAMM</name>
<dbReference type="AlphaFoldDB" id="A0A1Q2H2I0"/>
<dbReference type="RefSeq" id="WP_077538117.1">
    <property type="nucleotide sequence ID" value="NZ_CP019628.1"/>
</dbReference>
<dbReference type="KEGG" id="paln:B0W48_17895"/>
<evidence type="ECO:0000313" key="1">
    <source>
        <dbReference type="EMBL" id="AQQ01481.1"/>
    </source>
</evidence>
<evidence type="ECO:0000313" key="2">
    <source>
        <dbReference type="Proteomes" id="UP000188243"/>
    </source>
</evidence>
<proteinExistence type="predicted"/>
<sequence>MNKLTIMALTVATTLLLQGCGSNSKKVTTPVVPVKTTTPTNPTSPAAVHLIQPEDVSKYVETFKQNQAELELQIEGVKFDISLVEIYTGDNIIAAKYKNGYLMIGFNFDKEEPVNSLTVLESDLPFEQAVANPARALDSTSIDIQEDSDNIIYSGTVTDRQTKGIFNVRLVFNESLVNGGSSTIEVTGTKATVNGDLGTNTYIQMSDLINNNPAVDTLILQQISGSVNDEINMHTGRLVRNAQLTTMVESDSAIYSGGVDLFASGAKRVYTEGAKVGVHSWCCVNGVTADKLGRDHAGHGAQLTYFREMLGAELGPEFYFFTIEAAPFDGAHEMTKAELDKYLLQP</sequence>
<reference evidence="1 2" key="1">
    <citation type="submission" date="2017-02" db="EMBL/GenBank/DDBJ databases">
        <title>Complete genome sequence of the cold-active Pseudoalteromonas aliena strain EH1 isolated from Arctic seawater.</title>
        <authorList>
            <person name="Kim E."/>
            <person name="Heo E."/>
            <person name="Kim H."/>
            <person name="Kim D."/>
        </authorList>
    </citation>
    <scope>NUCLEOTIDE SEQUENCE [LARGE SCALE GENOMIC DNA]</scope>
    <source>
        <strain evidence="1 2">EH1</strain>
    </source>
</reference>
<organism evidence="1 2">
    <name type="scientific">Pseudoalteromonas aliena</name>
    <dbReference type="NCBI Taxonomy" id="247523"/>
    <lineage>
        <taxon>Bacteria</taxon>
        <taxon>Pseudomonadati</taxon>
        <taxon>Pseudomonadota</taxon>
        <taxon>Gammaproteobacteria</taxon>
        <taxon>Alteromonadales</taxon>
        <taxon>Pseudoalteromonadaceae</taxon>
        <taxon>Pseudoalteromonas</taxon>
    </lineage>
</organism>
<dbReference type="PROSITE" id="PS51257">
    <property type="entry name" value="PROKAR_LIPOPROTEIN"/>
    <property type="match status" value="1"/>
</dbReference>
<dbReference type="EMBL" id="CP019628">
    <property type="protein sequence ID" value="AQQ01481.1"/>
    <property type="molecule type" value="Genomic_DNA"/>
</dbReference>
<gene>
    <name evidence="1" type="ORF">B0W48_17895</name>
</gene>